<comment type="function">
    <text evidence="4">A translational regulator that binds mRNA to regulate translation initiation and/or mRNA stability. Usually binds in the 5'-UTR at or near the Shine-Dalgarno sequence preventing ribosome-binding, thus repressing translation. Its main target seems to be the major flagellin gene, while its function is anatagonized by FliW.</text>
</comment>
<keyword evidence="6" id="KW-1185">Reference proteome</keyword>
<reference evidence="5 6" key="1">
    <citation type="submission" date="2024-04" db="EMBL/GenBank/DDBJ databases">
        <authorList>
            <person name="Abashina T."/>
            <person name="Shaikin A."/>
        </authorList>
    </citation>
    <scope>NUCLEOTIDE SEQUENCE [LARGE SCALE GENOMIC DNA]</scope>
    <source>
        <strain evidence="5 6">AAFK</strain>
    </source>
</reference>
<dbReference type="Gene3D" id="2.60.40.4380">
    <property type="entry name" value="Translational regulator CsrA"/>
    <property type="match status" value="1"/>
</dbReference>
<evidence type="ECO:0000256" key="4">
    <source>
        <dbReference type="HAMAP-Rule" id="MF_00167"/>
    </source>
</evidence>
<dbReference type="PANTHER" id="PTHR34984:SF1">
    <property type="entry name" value="CARBON STORAGE REGULATOR"/>
    <property type="match status" value="1"/>
</dbReference>
<accession>A0ABU9DAP0</accession>
<dbReference type="NCBIfam" id="TIGR00202">
    <property type="entry name" value="csrA"/>
    <property type="match status" value="1"/>
</dbReference>
<keyword evidence="4" id="KW-1005">Bacterial flagellum biogenesis</keyword>
<dbReference type="PANTHER" id="PTHR34984">
    <property type="entry name" value="CARBON STORAGE REGULATOR"/>
    <property type="match status" value="1"/>
</dbReference>
<comment type="subunit">
    <text evidence="4">Homodimer; the beta-strands of each monomer intercalate to form a hydrophobic core, while the alpha-helices form wings that extend away from the core.</text>
</comment>
<evidence type="ECO:0000256" key="2">
    <source>
        <dbReference type="ARBA" id="ARBA00022845"/>
    </source>
</evidence>
<evidence type="ECO:0000313" key="5">
    <source>
        <dbReference type="EMBL" id="MEK8090593.1"/>
    </source>
</evidence>
<dbReference type="InterPro" id="IPR036107">
    <property type="entry name" value="CsrA_sf"/>
</dbReference>
<dbReference type="RefSeq" id="WP_341371648.1">
    <property type="nucleotide sequence ID" value="NZ_JBBPCO010000013.1"/>
</dbReference>
<comment type="caution">
    <text evidence="5">The sequence shown here is derived from an EMBL/GenBank/DDBJ whole genome shotgun (WGS) entry which is preliminary data.</text>
</comment>
<organism evidence="5 6">
    <name type="scientific">Thermithiobacillus plumbiphilus</name>
    <dbReference type="NCBI Taxonomy" id="1729899"/>
    <lineage>
        <taxon>Bacteria</taxon>
        <taxon>Pseudomonadati</taxon>
        <taxon>Pseudomonadota</taxon>
        <taxon>Acidithiobacillia</taxon>
        <taxon>Acidithiobacillales</taxon>
        <taxon>Thermithiobacillaceae</taxon>
        <taxon>Thermithiobacillus</taxon>
    </lineage>
</organism>
<evidence type="ECO:0000256" key="1">
    <source>
        <dbReference type="ARBA" id="ARBA00022490"/>
    </source>
</evidence>
<name>A0ABU9DAP0_9PROT</name>
<dbReference type="Pfam" id="PF02599">
    <property type="entry name" value="CsrA"/>
    <property type="match status" value="1"/>
</dbReference>
<comment type="subcellular location">
    <subcellularLocation>
        <location evidence="4">Cytoplasm</location>
    </subcellularLocation>
</comment>
<keyword evidence="3 4" id="KW-0694">RNA-binding</keyword>
<keyword evidence="1 4" id="KW-0963">Cytoplasm</keyword>
<keyword evidence="2 4" id="KW-0810">Translation regulation</keyword>
<dbReference type="HAMAP" id="MF_00167">
    <property type="entry name" value="CsrA"/>
    <property type="match status" value="1"/>
</dbReference>
<keyword evidence="4" id="KW-0678">Repressor</keyword>
<comment type="similarity">
    <text evidence="4">Belongs to the CsrA/RsmA family.</text>
</comment>
<dbReference type="NCBIfam" id="NF002469">
    <property type="entry name" value="PRK01712.1"/>
    <property type="match status" value="1"/>
</dbReference>
<protein>
    <recommendedName>
        <fullName evidence="4">Translational regulator CsrA</fullName>
    </recommendedName>
</protein>
<proteinExistence type="inferred from homology"/>
<evidence type="ECO:0000256" key="3">
    <source>
        <dbReference type="ARBA" id="ARBA00022884"/>
    </source>
</evidence>
<dbReference type="Proteomes" id="UP001446205">
    <property type="component" value="Unassembled WGS sequence"/>
</dbReference>
<gene>
    <name evidence="4 5" type="primary">csrA</name>
    <name evidence="5" type="ORF">WOB96_12590</name>
</gene>
<dbReference type="EMBL" id="JBBPCO010000013">
    <property type="protein sequence ID" value="MEK8090593.1"/>
    <property type="molecule type" value="Genomic_DNA"/>
</dbReference>
<dbReference type="InterPro" id="IPR003751">
    <property type="entry name" value="CsrA"/>
</dbReference>
<evidence type="ECO:0000313" key="6">
    <source>
        <dbReference type="Proteomes" id="UP001446205"/>
    </source>
</evidence>
<dbReference type="SUPFAM" id="SSF117130">
    <property type="entry name" value="CsrA-like"/>
    <property type="match status" value="1"/>
</dbReference>
<sequence length="77" mass="8917">MLILTRKRGEAIRIGEQIRIVVTRIDNNQVRIGIESPAELAILREEIFETVRRENQMARSVSLSQLADFLDRKKNTP</sequence>